<evidence type="ECO:0000256" key="3">
    <source>
        <dbReference type="ARBA" id="ARBA00022737"/>
    </source>
</evidence>
<dbReference type="PRINTS" id="PR00364">
    <property type="entry name" value="DISEASERSIST"/>
</dbReference>
<proteinExistence type="inferred from homology"/>
<keyword evidence="11" id="KW-1185">Reference proteome</keyword>
<keyword evidence="2" id="KW-0433">Leucine-rich repeat</keyword>
<dbReference type="PROSITE" id="PS51450">
    <property type="entry name" value="LRR"/>
    <property type="match status" value="1"/>
</dbReference>
<dbReference type="EMBL" id="CM017628">
    <property type="protein sequence ID" value="TYH68244.1"/>
    <property type="molecule type" value="Genomic_DNA"/>
</dbReference>
<dbReference type="InterPro" id="IPR002182">
    <property type="entry name" value="NB-ARC"/>
</dbReference>
<dbReference type="InterPro" id="IPR032675">
    <property type="entry name" value="LRR_dom_sf"/>
</dbReference>
<dbReference type="Gene3D" id="3.40.50.300">
    <property type="entry name" value="P-loop containing nucleotide triphosphate hydrolases"/>
    <property type="match status" value="1"/>
</dbReference>
<dbReference type="InterPro" id="IPR003591">
    <property type="entry name" value="Leu-rich_rpt_typical-subtyp"/>
</dbReference>
<dbReference type="InterPro" id="IPR042197">
    <property type="entry name" value="Apaf_helical"/>
</dbReference>
<dbReference type="SMART" id="SM00369">
    <property type="entry name" value="LRR_TYP"/>
    <property type="match status" value="2"/>
</dbReference>
<sequence>MGNCCSVQCSFENILLRGWDFIVGHANYVCKLKQTLPTLSSALQELRVQRNDVRRQVDLAEQRLLKPFEQIQLWLSKAETMITEAEELVSNGPQQMNNLCLGGCISKNCLSSYKFGKKSKGAFEKVAENQPAASVVVRPVEQPVALESTIQKVWSCIVETDVGIIGLYGLGGVGKTTLLTKLNNKFSTTPNGFDVVIWALVSKGYNVGKIQDRIGGNLGFSDDSWKNKSVDQKVTDIYGVLRNKRFVVLLDDLWDRVDLNQVGIPKPSQENGSKLIFTARSLEVCGEMGAQKKIKVECLEPGKAWELFQDKVGDEALNSHPDIPNLAKQVTERCGGLPLALITIGRAMACKTTLGEWNYAIEMLKRCALPKMENEVFPLLKFSYDNLPNATMKCCLLYCCLYPEDYCIPKKRLVEYWFCEGLLNGFDRISEAQMQGDHIIYSLISACLLENVGEIDGEDCVKMHDVIRDMALWITREFEATENIFFGKIGAQVFEEPNFKAWENIKRISMMENKIEVLKETPKCPNLRTLFLSQNELQVISDGFFQFIPHLTVLDLSGNLRLRALPVGISQLVCLECFDLSYTGIEELPSELQSLTKLKMLDLSYMHNLKKIPQHVISNFSKLQIFRMWLVQNRDYPNEDNVLCGGNEKLMEELRGLQHLNILSIPIKSMFCLERFLNINFFSNCENMEEMKMEKLLINASCYHTLSTVEIYECDKLKDMSWLILAPNLRNLKIYLCDKMEEILNEGKLGEVAGVIGIPYAKSFFKLETLCLFWLPKLKSIYWDVLLFPCLKLIRINACRELKKLPLHSDSAKGNQLSIEGSKDWWATVEWENEATRDAFLPSFKPVPT</sequence>
<dbReference type="AlphaFoldDB" id="A0A5D2KN12"/>
<dbReference type="InterPro" id="IPR050905">
    <property type="entry name" value="Plant_NBS-LRR"/>
</dbReference>
<dbReference type="Pfam" id="PF00931">
    <property type="entry name" value="NB-ARC"/>
    <property type="match status" value="1"/>
</dbReference>
<dbReference type="InterPro" id="IPR027417">
    <property type="entry name" value="P-loop_NTPase"/>
</dbReference>
<feature type="domain" description="Disease resistance R13L4/SHOC-2-like LRR" evidence="9">
    <location>
        <begin position="508"/>
        <end position="737"/>
    </location>
</feature>
<evidence type="ECO:0000259" key="7">
    <source>
        <dbReference type="Pfam" id="PF00931"/>
    </source>
</evidence>
<dbReference type="GO" id="GO:0006952">
    <property type="term" value="P:defense response"/>
    <property type="evidence" value="ECO:0007669"/>
    <property type="project" value="UniProtKB-KW"/>
</dbReference>
<evidence type="ECO:0000259" key="9">
    <source>
        <dbReference type="Pfam" id="PF23598"/>
    </source>
</evidence>
<dbReference type="FunFam" id="1.10.8.430:FF:000003">
    <property type="entry name" value="Probable disease resistance protein At5g66910"/>
    <property type="match status" value="1"/>
</dbReference>
<dbReference type="GO" id="GO:0005524">
    <property type="term" value="F:ATP binding"/>
    <property type="evidence" value="ECO:0007669"/>
    <property type="project" value="UniProtKB-KW"/>
</dbReference>
<dbReference type="FunFam" id="3.40.50.300:FF:001091">
    <property type="entry name" value="Probable disease resistance protein At1g61300"/>
    <property type="match status" value="1"/>
</dbReference>
<dbReference type="Gene3D" id="1.10.8.430">
    <property type="entry name" value="Helical domain of apoptotic protease-activating factors"/>
    <property type="match status" value="1"/>
</dbReference>
<feature type="domain" description="NB-ARC" evidence="7">
    <location>
        <begin position="147"/>
        <end position="316"/>
    </location>
</feature>
<dbReference type="Gene3D" id="3.80.10.10">
    <property type="entry name" value="Ribonuclease Inhibitor"/>
    <property type="match status" value="1"/>
</dbReference>
<dbReference type="SUPFAM" id="SSF52540">
    <property type="entry name" value="P-loop containing nucleoside triphosphate hydrolases"/>
    <property type="match status" value="1"/>
</dbReference>
<reference evidence="10 11" key="1">
    <citation type="submission" date="2019-07" db="EMBL/GenBank/DDBJ databases">
        <title>WGS assembly of Gossypium tomentosum.</title>
        <authorList>
            <person name="Chen Z.J."/>
            <person name="Sreedasyam A."/>
            <person name="Ando A."/>
            <person name="Song Q."/>
            <person name="De L."/>
            <person name="Hulse-Kemp A."/>
            <person name="Ding M."/>
            <person name="Ye W."/>
            <person name="Kirkbride R."/>
            <person name="Jenkins J."/>
            <person name="Plott C."/>
            <person name="Lovell J."/>
            <person name="Lin Y.-M."/>
            <person name="Vaughn R."/>
            <person name="Liu B."/>
            <person name="Li W."/>
            <person name="Simpson S."/>
            <person name="Scheffler B."/>
            <person name="Saski C."/>
            <person name="Grover C."/>
            <person name="Hu G."/>
            <person name="Conover J."/>
            <person name="Carlson J."/>
            <person name="Shu S."/>
            <person name="Boston L."/>
            <person name="Williams M."/>
            <person name="Peterson D."/>
            <person name="Mcgee K."/>
            <person name="Jones D."/>
            <person name="Wendel J."/>
            <person name="Stelly D."/>
            <person name="Grimwood J."/>
            <person name="Schmutz J."/>
        </authorList>
    </citation>
    <scope>NUCLEOTIDE SEQUENCE [LARGE SCALE GENOMIC DNA]</scope>
    <source>
        <strain evidence="10">7179.01</strain>
    </source>
</reference>
<evidence type="ECO:0000313" key="10">
    <source>
        <dbReference type="EMBL" id="TYH68244.1"/>
    </source>
</evidence>
<evidence type="ECO:0000256" key="2">
    <source>
        <dbReference type="ARBA" id="ARBA00022614"/>
    </source>
</evidence>
<keyword evidence="5" id="KW-0611">Plant defense</keyword>
<dbReference type="GO" id="GO:0043531">
    <property type="term" value="F:ADP binding"/>
    <property type="evidence" value="ECO:0007669"/>
    <property type="project" value="InterPro"/>
</dbReference>
<evidence type="ECO:0000256" key="6">
    <source>
        <dbReference type="ARBA" id="ARBA00022840"/>
    </source>
</evidence>
<evidence type="ECO:0000256" key="4">
    <source>
        <dbReference type="ARBA" id="ARBA00022741"/>
    </source>
</evidence>
<dbReference type="Proteomes" id="UP000322667">
    <property type="component" value="Chromosome D06"/>
</dbReference>
<keyword evidence="4" id="KW-0547">Nucleotide-binding</keyword>
<dbReference type="SUPFAM" id="SSF52058">
    <property type="entry name" value="L domain-like"/>
    <property type="match status" value="1"/>
</dbReference>
<dbReference type="Pfam" id="PF23559">
    <property type="entry name" value="WHD_DRP"/>
    <property type="match status" value="1"/>
</dbReference>
<feature type="domain" description="Disease resistance protein winged helix" evidence="8">
    <location>
        <begin position="401"/>
        <end position="471"/>
    </location>
</feature>
<evidence type="ECO:0000256" key="5">
    <source>
        <dbReference type="ARBA" id="ARBA00022821"/>
    </source>
</evidence>
<keyword evidence="6" id="KW-0067">ATP-binding</keyword>
<protein>
    <submittedName>
        <fullName evidence="10">Uncharacterized protein</fullName>
    </submittedName>
</protein>
<dbReference type="InterPro" id="IPR001611">
    <property type="entry name" value="Leu-rich_rpt"/>
</dbReference>
<gene>
    <name evidence="10" type="ORF">ES332_D06G244800v1</name>
</gene>
<dbReference type="PANTHER" id="PTHR33463:SF220">
    <property type="entry name" value="NB-ARC DOMAIN-CONTAINING PROTEIN"/>
    <property type="match status" value="1"/>
</dbReference>
<name>A0A5D2KN12_GOSTO</name>
<dbReference type="InterPro" id="IPR055414">
    <property type="entry name" value="LRR_R13L4/SHOC2-like"/>
</dbReference>
<dbReference type="FunFam" id="1.10.10.10:FF:000322">
    <property type="entry name" value="Probable disease resistance protein At1g63360"/>
    <property type="match status" value="1"/>
</dbReference>
<dbReference type="Gene3D" id="1.10.10.10">
    <property type="entry name" value="Winged helix-like DNA-binding domain superfamily/Winged helix DNA-binding domain"/>
    <property type="match status" value="1"/>
</dbReference>
<evidence type="ECO:0000256" key="1">
    <source>
        <dbReference type="ARBA" id="ARBA00008894"/>
    </source>
</evidence>
<dbReference type="Pfam" id="PF23598">
    <property type="entry name" value="LRR_14"/>
    <property type="match status" value="1"/>
</dbReference>
<organism evidence="10 11">
    <name type="scientific">Gossypium tomentosum</name>
    <name type="common">Hawaiian cotton</name>
    <name type="synonym">Gossypium sandvicense</name>
    <dbReference type="NCBI Taxonomy" id="34277"/>
    <lineage>
        <taxon>Eukaryota</taxon>
        <taxon>Viridiplantae</taxon>
        <taxon>Streptophyta</taxon>
        <taxon>Embryophyta</taxon>
        <taxon>Tracheophyta</taxon>
        <taxon>Spermatophyta</taxon>
        <taxon>Magnoliopsida</taxon>
        <taxon>eudicotyledons</taxon>
        <taxon>Gunneridae</taxon>
        <taxon>Pentapetalae</taxon>
        <taxon>rosids</taxon>
        <taxon>malvids</taxon>
        <taxon>Malvales</taxon>
        <taxon>Malvaceae</taxon>
        <taxon>Malvoideae</taxon>
        <taxon>Gossypium</taxon>
    </lineage>
</organism>
<keyword evidence="3" id="KW-0677">Repeat</keyword>
<comment type="similarity">
    <text evidence="1">Belongs to the disease resistance NB-LRR family.</text>
</comment>
<dbReference type="PANTHER" id="PTHR33463">
    <property type="entry name" value="NB-ARC DOMAIN-CONTAINING PROTEIN-RELATED"/>
    <property type="match status" value="1"/>
</dbReference>
<dbReference type="InterPro" id="IPR036388">
    <property type="entry name" value="WH-like_DNA-bd_sf"/>
</dbReference>
<dbReference type="InterPro" id="IPR058922">
    <property type="entry name" value="WHD_DRP"/>
</dbReference>
<evidence type="ECO:0000313" key="11">
    <source>
        <dbReference type="Proteomes" id="UP000322667"/>
    </source>
</evidence>
<accession>A0A5D2KN12</accession>
<evidence type="ECO:0000259" key="8">
    <source>
        <dbReference type="Pfam" id="PF23559"/>
    </source>
</evidence>